<evidence type="ECO:0000256" key="6">
    <source>
        <dbReference type="ARBA" id="ARBA00022989"/>
    </source>
</evidence>
<feature type="transmembrane region" description="Helical" evidence="8">
    <location>
        <begin position="255"/>
        <end position="277"/>
    </location>
</feature>
<dbReference type="GO" id="GO:0016020">
    <property type="term" value="C:membrane"/>
    <property type="evidence" value="ECO:0007669"/>
    <property type="project" value="UniProtKB-SubCell"/>
</dbReference>
<feature type="transmembrane region" description="Helical" evidence="8">
    <location>
        <begin position="95"/>
        <end position="115"/>
    </location>
</feature>
<dbReference type="SUPFAM" id="SSF103473">
    <property type="entry name" value="MFS general substrate transporter"/>
    <property type="match status" value="1"/>
</dbReference>
<feature type="transmembrane region" description="Helical" evidence="8">
    <location>
        <begin position="135"/>
        <end position="159"/>
    </location>
</feature>
<comment type="similarity">
    <text evidence="2">Belongs to the SLC43A transporter (TC 2.A.1.44) family.</text>
</comment>
<dbReference type="InterPro" id="IPR036259">
    <property type="entry name" value="MFS_trans_sf"/>
</dbReference>
<protein>
    <submittedName>
        <fullName evidence="9">Desi2 protein</fullName>
    </submittedName>
</protein>
<keyword evidence="7 8" id="KW-0472">Membrane</keyword>
<dbReference type="Proteomes" id="UP000649617">
    <property type="component" value="Unassembled WGS sequence"/>
</dbReference>
<dbReference type="InterPro" id="IPR052599">
    <property type="entry name" value="SLC43A_AATransporter"/>
</dbReference>
<proteinExistence type="inferred from homology"/>
<dbReference type="AlphaFoldDB" id="A0A812WC62"/>
<keyword evidence="5" id="KW-0029">Amino-acid transport</keyword>
<evidence type="ECO:0000256" key="7">
    <source>
        <dbReference type="ARBA" id="ARBA00023136"/>
    </source>
</evidence>
<dbReference type="OrthoDB" id="10661186at2759"/>
<evidence type="ECO:0000256" key="3">
    <source>
        <dbReference type="ARBA" id="ARBA00022448"/>
    </source>
</evidence>
<evidence type="ECO:0000256" key="2">
    <source>
        <dbReference type="ARBA" id="ARBA00006595"/>
    </source>
</evidence>
<feature type="transmembrane region" description="Helical" evidence="8">
    <location>
        <begin position="221"/>
        <end position="249"/>
    </location>
</feature>
<keyword evidence="3" id="KW-0813">Transport</keyword>
<evidence type="ECO:0000313" key="9">
    <source>
        <dbReference type="EMBL" id="CAE7680772.1"/>
    </source>
</evidence>
<keyword evidence="4 8" id="KW-0812">Transmembrane</keyword>
<evidence type="ECO:0000256" key="4">
    <source>
        <dbReference type="ARBA" id="ARBA00022692"/>
    </source>
</evidence>
<dbReference type="EMBL" id="CAJNIZ010044171">
    <property type="protein sequence ID" value="CAE7680772.1"/>
    <property type="molecule type" value="Genomic_DNA"/>
</dbReference>
<feature type="transmembrane region" description="Helical" evidence="8">
    <location>
        <begin position="49"/>
        <end position="68"/>
    </location>
</feature>
<evidence type="ECO:0000256" key="5">
    <source>
        <dbReference type="ARBA" id="ARBA00022970"/>
    </source>
</evidence>
<comment type="caution">
    <text evidence="9">The sequence shown here is derived from an EMBL/GenBank/DDBJ whole genome shotgun (WGS) entry which is preliminary data.</text>
</comment>
<gene>
    <name evidence="9" type="primary">desi2</name>
    <name evidence="9" type="ORF">SPIL2461_LOCUS18953</name>
</gene>
<name>A0A812WC62_SYMPI</name>
<dbReference type="GO" id="GO:0006865">
    <property type="term" value="P:amino acid transport"/>
    <property type="evidence" value="ECO:0007669"/>
    <property type="project" value="UniProtKB-KW"/>
</dbReference>
<evidence type="ECO:0000256" key="8">
    <source>
        <dbReference type="SAM" id="Phobius"/>
    </source>
</evidence>
<organism evidence="9 10">
    <name type="scientific">Symbiodinium pilosum</name>
    <name type="common">Dinoflagellate</name>
    <dbReference type="NCBI Taxonomy" id="2952"/>
    <lineage>
        <taxon>Eukaryota</taxon>
        <taxon>Sar</taxon>
        <taxon>Alveolata</taxon>
        <taxon>Dinophyceae</taxon>
        <taxon>Suessiales</taxon>
        <taxon>Symbiodiniaceae</taxon>
        <taxon>Symbiodinium</taxon>
    </lineage>
</organism>
<accession>A0A812WC62</accession>
<dbReference type="PANTHER" id="PTHR20772:SF2">
    <property type="entry name" value="PROTEIN FMP42"/>
    <property type="match status" value="1"/>
</dbReference>
<evidence type="ECO:0000313" key="10">
    <source>
        <dbReference type="Proteomes" id="UP000649617"/>
    </source>
</evidence>
<sequence length="294" mass="33350">MKGSLGGALISLSMSWHLRLIECALNVSWGERKQEGEGKKGDKVEKPQVMMIHVLVLGLCLAISSSCWSGRAPGPSATTAEESTSVMEQIRSKKFLVILGFHMTMIFTYRCMLSFRYDELMWKKATFASSMDVQWQLDIFTVSQYSLNIFMIPVFAYVVEKFGHRQAPYLLCATLHLLWQCMRLVPGQWILPLFDLTTAMHRHAFASTHYMFLSAEFPTQVYARLIGIGHLVAAFVNLLPTPLLALVFWHFEGDFMVLLLSQLCIAVALFLITNLAWPFKPETEAEKNLEKLTA</sequence>
<dbReference type="PANTHER" id="PTHR20772">
    <property type="entry name" value="PROTEIN FMP42"/>
    <property type="match status" value="1"/>
</dbReference>
<evidence type="ECO:0000256" key="1">
    <source>
        <dbReference type="ARBA" id="ARBA00004141"/>
    </source>
</evidence>
<keyword evidence="6 8" id="KW-1133">Transmembrane helix</keyword>
<comment type="subcellular location">
    <subcellularLocation>
        <location evidence="1">Membrane</location>
        <topology evidence="1">Multi-pass membrane protein</topology>
    </subcellularLocation>
</comment>
<keyword evidence="10" id="KW-1185">Reference proteome</keyword>
<reference evidence="9" key="1">
    <citation type="submission" date="2021-02" db="EMBL/GenBank/DDBJ databases">
        <authorList>
            <person name="Dougan E. K."/>
            <person name="Rhodes N."/>
            <person name="Thang M."/>
            <person name="Chan C."/>
        </authorList>
    </citation>
    <scope>NUCLEOTIDE SEQUENCE</scope>
</reference>